<dbReference type="AlphaFoldDB" id="A0A8K0TJK0"/>
<evidence type="ECO:0000256" key="2">
    <source>
        <dbReference type="SAM" id="SignalP"/>
    </source>
</evidence>
<proteinExistence type="predicted"/>
<keyword evidence="4" id="KW-1185">Reference proteome</keyword>
<comment type="caution">
    <text evidence="3">The sequence shown here is derived from an EMBL/GenBank/DDBJ whole genome shotgun (WGS) entry which is preliminary data.</text>
</comment>
<evidence type="ECO:0000256" key="1">
    <source>
        <dbReference type="ARBA" id="ARBA00022729"/>
    </source>
</evidence>
<dbReference type="InterPro" id="IPR052210">
    <property type="entry name" value="LysM1-like"/>
</dbReference>
<dbReference type="GO" id="GO:0008061">
    <property type="term" value="F:chitin binding"/>
    <property type="evidence" value="ECO:0007669"/>
    <property type="project" value="InterPro"/>
</dbReference>
<feature type="chain" id="PRO_5035440793" evidence="2">
    <location>
        <begin position="20"/>
        <end position="439"/>
    </location>
</feature>
<dbReference type="PANTHER" id="PTHR34997:SF2">
    <property type="entry name" value="LYSM DOMAIN-CONTAINING PROTEIN-RELATED"/>
    <property type="match status" value="1"/>
</dbReference>
<organism evidence="3 4">
    <name type="scientific">Plectosphaerella cucumerina</name>
    <dbReference type="NCBI Taxonomy" id="40658"/>
    <lineage>
        <taxon>Eukaryota</taxon>
        <taxon>Fungi</taxon>
        <taxon>Dikarya</taxon>
        <taxon>Ascomycota</taxon>
        <taxon>Pezizomycotina</taxon>
        <taxon>Sordariomycetes</taxon>
        <taxon>Hypocreomycetidae</taxon>
        <taxon>Glomerellales</taxon>
        <taxon>Plectosphaerellaceae</taxon>
        <taxon>Plectosphaerella</taxon>
    </lineage>
</organism>
<protein>
    <submittedName>
        <fullName evidence="3">LysM domain-containing protein</fullName>
    </submittedName>
</protein>
<name>A0A8K0TJK0_9PEZI</name>
<feature type="signal peptide" evidence="2">
    <location>
        <begin position="1"/>
        <end position="19"/>
    </location>
</feature>
<dbReference type="PANTHER" id="PTHR34997">
    <property type="entry name" value="AM15"/>
    <property type="match status" value="1"/>
</dbReference>
<gene>
    <name evidence="3" type="ORF">B0T11DRAFT_76071</name>
</gene>
<dbReference type="InterPro" id="IPR036779">
    <property type="entry name" value="LysM_dom_sf"/>
</dbReference>
<evidence type="ECO:0000313" key="4">
    <source>
        <dbReference type="Proteomes" id="UP000813385"/>
    </source>
</evidence>
<dbReference type="OrthoDB" id="2281372at2759"/>
<dbReference type="EMBL" id="JAGPXD010000003">
    <property type="protein sequence ID" value="KAH7361583.1"/>
    <property type="molecule type" value="Genomic_DNA"/>
</dbReference>
<dbReference type="Gene3D" id="3.10.350.10">
    <property type="entry name" value="LysM domain"/>
    <property type="match status" value="4"/>
</dbReference>
<reference evidence="3" key="1">
    <citation type="journal article" date="2021" name="Nat. Commun.">
        <title>Genetic determinants of endophytism in the Arabidopsis root mycobiome.</title>
        <authorList>
            <person name="Mesny F."/>
            <person name="Miyauchi S."/>
            <person name="Thiergart T."/>
            <person name="Pickel B."/>
            <person name="Atanasova L."/>
            <person name="Karlsson M."/>
            <person name="Huettel B."/>
            <person name="Barry K.W."/>
            <person name="Haridas S."/>
            <person name="Chen C."/>
            <person name="Bauer D."/>
            <person name="Andreopoulos W."/>
            <person name="Pangilinan J."/>
            <person name="LaButti K."/>
            <person name="Riley R."/>
            <person name="Lipzen A."/>
            <person name="Clum A."/>
            <person name="Drula E."/>
            <person name="Henrissat B."/>
            <person name="Kohler A."/>
            <person name="Grigoriev I.V."/>
            <person name="Martin F.M."/>
            <person name="Hacquard S."/>
        </authorList>
    </citation>
    <scope>NUCLEOTIDE SEQUENCE</scope>
    <source>
        <strain evidence="3">MPI-CAGE-AT-0016</strain>
    </source>
</reference>
<dbReference type="Proteomes" id="UP000813385">
    <property type="component" value="Unassembled WGS sequence"/>
</dbReference>
<keyword evidence="1 2" id="KW-0732">Signal</keyword>
<sequence>MVSSVILAGLVVLAPLASAAPRGQANDNQHLRLRGDKPVFPPAPNTISTCAWWWDNDGTIPCADMPAEWGITMENFLKWNPSVTSSCGNFVNQLAYCVEAPASPPAEVPGATTTTAPATTTAPSNGITTPTPIQPGMVNNCNKFHFVNAGCSEVLSDAKITLAQLFAWNPTVKSDCTGLWAGVNVCVGVLGQAPAPATTTAPSNGVSTPSPIQPGMVTNCNLFHFIGGNTVCQQVLDYQKISLADFYKWNPAVKADCSGLQKDTHACVRVIGGSTPTTTTTTTTTPPGNGVATPSPIQPGMVSNCNLFHFIGGNTQCQQVLDYQKISLADFYKWNPAVKADCSGLQKDTHACVRVIGGSTPPTPTTTTRPGNGVVTPTPIQAGMVTNCKTFHFIGGNTKCQQVLDYQKITMANFFKWNPAVKADCSGLWTGTHACVAVL</sequence>
<evidence type="ECO:0000313" key="3">
    <source>
        <dbReference type="EMBL" id="KAH7361583.1"/>
    </source>
</evidence>
<accession>A0A8K0TJK0</accession>